<dbReference type="SFLD" id="SFLDG01129">
    <property type="entry name" value="C1.5:_HAD__Beta-PGM__Phosphata"/>
    <property type="match status" value="1"/>
</dbReference>
<dbReference type="AlphaFoldDB" id="A0A261EVU5"/>
<dbReference type="SFLD" id="SFLDS00003">
    <property type="entry name" value="Haloacid_Dehalogenase"/>
    <property type="match status" value="1"/>
</dbReference>
<keyword evidence="2" id="KW-1185">Reference proteome</keyword>
<dbReference type="InterPro" id="IPR023214">
    <property type="entry name" value="HAD_sf"/>
</dbReference>
<reference evidence="1 2" key="1">
    <citation type="journal article" date="2017" name="BMC Genomics">
        <title>Comparative genomic and phylogenomic analyses of the Bifidobacteriaceae family.</title>
        <authorList>
            <person name="Lugli G.A."/>
            <person name="Milani C."/>
            <person name="Turroni F."/>
            <person name="Duranti S."/>
            <person name="Mancabelli L."/>
            <person name="Mangifesta M."/>
            <person name="Ferrario C."/>
            <person name="Modesto M."/>
            <person name="Mattarelli P."/>
            <person name="Jiri K."/>
            <person name="van Sinderen D."/>
            <person name="Ventura M."/>
        </authorList>
    </citation>
    <scope>NUCLEOTIDE SEQUENCE [LARGE SCALE GENOMIC DNA]</scope>
    <source>
        <strain evidence="1 2">DSM 22924</strain>
    </source>
</reference>
<dbReference type="InterPro" id="IPR041492">
    <property type="entry name" value="HAD_2"/>
</dbReference>
<sequence length="225" mass="24756">MVSKAGLGNNTGKGVIFDLDGTLLDSMGIWQEIDKRFFARRGIEIPADYVSRVASMQTDAIAAYTISRFGLHDSITDIVDEWNEDAQEFYATVVKPKPYALDYVKELKRSGALLAVATSLPPRLRQAALQHAGLASYFDCVCSVDDAHSSGKEEPAIYLYAAHQLGLPKEACTVFEDILVAIKTVRSAGMKIWAVYDESSQQDWEEIKKIADGAISDFSQAPLQL</sequence>
<dbReference type="OrthoDB" id="9797743at2"/>
<dbReference type="PANTHER" id="PTHR18901:SF38">
    <property type="entry name" value="PSEUDOURIDINE-5'-PHOSPHATASE"/>
    <property type="match status" value="1"/>
</dbReference>
<dbReference type="InterPro" id="IPR036412">
    <property type="entry name" value="HAD-like_sf"/>
</dbReference>
<dbReference type="Gene3D" id="1.10.150.240">
    <property type="entry name" value="Putative phosphatase, domain 2"/>
    <property type="match status" value="1"/>
</dbReference>
<dbReference type="Proteomes" id="UP000216004">
    <property type="component" value="Unassembled WGS sequence"/>
</dbReference>
<evidence type="ECO:0000313" key="1">
    <source>
        <dbReference type="EMBL" id="OZG50955.1"/>
    </source>
</evidence>
<proteinExistence type="predicted"/>
<dbReference type="InterPro" id="IPR006439">
    <property type="entry name" value="HAD-SF_hydro_IA"/>
</dbReference>
<dbReference type="EMBL" id="MWWS01000002">
    <property type="protein sequence ID" value="OZG50955.1"/>
    <property type="molecule type" value="Genomic_DNA"/>
</dbReference>
<organism evidence="1 2">
    <name type="scientific">Bombiscardovia coagulans</name>
    <dbReference type="NCBI Taxonomy" id="686666"/>
    <lineage>
        <taxon>Bacteria</taxon>
        <taxon>Bacillati</taxon>
        <taxon>Actinomycetota</taxon>
        <taxon>Actinomycetes</taxon>
        <taxon>Bifidobacteriales</taxon>
        <taxon>Bifidobacteriaceae</taxon>
        <taxon>Bombiscardovia</taxon>
    </lineage>
</organism>
<dbReference type="SUPFAM" id="SSF56784">
    <property type="entry name" value="HAD-like"/>
    <property type="match status" value="1"/>
</dbReference>
<evidence type="ECO:0000313" key="2">
    <source>
        <dbReference type="Proteomes" id="UP000216004"/>
    </source>
</evidence>
<dbReference type="NCBIfam" id="TIGR01509">
    <property type="entry name" value="HAD-SF-IA-v3"/>
    <property type="match status" value="1"/>
</dbReference>
<dbReference type="InterPro" id="IPR023198">
    <property type="entry name" value="PGP-like_dom2"/>
</dbReference>
<name>A0A261EVU5_9BIFI</name>
<dbReference type="PANTHER" id="PTHR18901">
    <property type="entry name" value="2-DEOXYGLUCOSE-6-PHOSPHATE PHOSPHATASE 2"/>
    <property type="match status" value="1"/>
</dbReference>
<protein>
    <submittedName>
        <fullName evidence="1">Beta-phosphoglucomutase</fullName>
    </submittedName>
</protein>
<dbReference type="RefSeq" id="WP_094722246.1">
    <property type="nucleotide sequence ID" value="NZ_MWWS01000002.1"/>
</dbReference>
<dbReference type="Pfam" id="PF13419">
    <property type="entry name" value="HAD_2"/>
    <property type="match status" value="1"/>
</dbReference>
<dbReference type="CDD" id="cd07505">
    <property type="entry name" value="HAD_BPGM-like"/>
    <property type="match status" value="1"/>
</dbReference>
<dbReference type="GO" id="GO:0016791">
    <property type="term" value="F:phosphatase activity"/>
    <property type="evidence" value="ECO:0007669"/>
    <property type="project" value="TreeGrafter"/>
</dbReference>
<comment type="caution">
    <text evidence="1">The sequence shown here is derived from an EMBL/GenBank/DDBJ whole genome shotgun (WGS) entry which is preliminary data.</text>
</comment>
<dbReference type="Gene3D" id="3.40.50.1000">
    <property type="entry name" value="HAD superfamily/HAD-like"/>
    <property type="match status" value="1"/>
</dbReference>
<accession>A0A261EVU5</accession>
<gene>
    <name evidence="1" type="ORF">BOCO_0141</name>
</gene>